<dbReference type="CDD" id="cd02440">
    <property type="entry name" value="AdoMet_MTases"/>
    <property type="match status" value="1"/>
</dbReference>
<sequence length="186" mass="21147">MKIVKNQVKIIGGAWKRKNVSFIDAPGLRPTPGRVRETLFNWLEQDLTGKLCLDLFSGSGVIGFESLSRGAKNVVMIEKSPQVFKMIQENQKLLQADGAVLHHTDALTFLEKNTTKFDIIFCDPPFNERWEDKLFPQLANHLSEDGLIYFESEASIKEYSVFNIAKKRKAGNVFYHLVTLKNNDSI</sequence>
<dbReference type="STRING" id="1581557.BN1208_1059"/>
<dbReference type="GO" id="GO:0003676">
    <property type="term" value="F:nucleic acid binding"/>
    <property type="evidence" value="ECO:0007669"/>
    <property type="project" value="InterPro"/>
</dbReference>
<dbReference type="Pfam" id="PF03602">
    <property type="entry name" value="Cons_hypoth95"/>
    <property type="match status" value="1"/>
</dbReference>
<dbReference type="PROSITE" id="PS00092">
    <property type="entry name" value="N6_MTASE"/>
    <property type="match status" value="1"/>
</dbReference>
<evidence type="ECO:0000256" key="1">
    <source>
        <dbReference type="ARBA" id="ARBA00022603"/>
    </source>
</evidence>
<keyword evidence="1" id="KW-0489">Methyltransferase</keyword>
<dbReference type="OrthoDB" id="9803017at2"/>
<evidence type="ECO:0000313" key="3">
    <source>
        <dbReference type="EMBL" id="CEZ19940.1"/>
    </source>
</evidence>
<dbReference type="PANTHER" id="PTHR43542">
    <property type="entry name" value="METHYLTRANSFERASE"/>
    <property type="match status" value="1"/>
</dbReference>
<dbReference type="InterPro" id="IPR002052">
    <property type="entry name" value="DNA_methylase_N6_adenine_CS"/>
</dbReference>
<evidence type="ECO:0000313" key="4">
    <source>
        <dbReference type="Proteomes" id="UP000064007"/>
    </source>
</evidence>
<accession>A0A0D6EW56</accession>
<dbReference type="PANTHER" id="PTHR43542:SF1">
    <property type="entry name" value="METHYLTRANSFERASE"/>
    <property type="match status" value="1"/>
</dbReference>
<protein>
    <recommendedName>
        <fullName evidence="5">16S rRNA (Guanine(966)-N(2))-methyltransferase RsmD</fullName>
    </recommendedName>
</protein>
<dbReference type="GO" id="GO:0008168">
    <property type="term" value="F:methyltransferase activity"/>
    <property type="evidence" value="ECO:0007669"/>
    <property type="project" value="UniProtKB-KW"/>
</dbReference>
<keyword evidence="4" id="KW-1185">Reference proteome</keyword>
<dbReference type="SUPFAM" id="SSF53335">
    <property type="entry name" value="S-adenosyl-L-methionine-dependent methyltransferases"/>
    <property type="match status" value="1"/>
</dbReference>
<dbReference type="NCBIfam" id="TIGR00095">
    <property type="entry name" value="16S rRNA (guanine(966)-N(2))-methyltransferase RsmD"/>
    <property type="match status" value="1"/>
</dbReference>
<dbReference type="InterPro" id="IPR004398">
    <property type="entry name" value="RNA_MeTrfase_RsmD"/>
</dbReference>
<organism evidence="3 4">
    <name type="scientific">Candidatus Methylopumilus planktonicus</name>
    <dbReference type="NCBI Taxonomy" id="1581557"/>
    <lineage>
        <taxon>Bacteria</taxon>
        <taxon>Pseudomonadati</taxon>
        <taxon>Pseudomonadota</taxon>
        <taxon>Betaproteobacteria</taxon>
        <taxon>Nitrosomonadales</taxon>
        <taxon>Methylophilaceae</taxon>
        <taxon>Candidatus Methylopumilus</taxon>
    </lineage>
</organism>
<dbReference type="HOGENOM" id="CLU_075826_2_0_4"/>
<dbReference type="Proteomes" id="UP000064007">
    <property type="component" value="Chromosome 1"/>
</dbReference>
<evidence type="ECO:0008006" key="5">
    <source>
        <dbReference type="Google" id="ProtNLM"/>
    </source>
</evidence>
<dbReference type="PIRSF" id="PIRSF004553">
    <property type="entry name" value="CHP00095"/>
    <property type="match status" value="1"/>
</dbReference>
<gene>
    <name evidence="3" type="ORF">BN1208_1059</name>
</gene>
<dbReference type="KEGG" id="mbat:BN1208_1059"/>
<name>A0A0D6EW56_9PROT</name>
<dbReference type="Gene3D" id="3.40.50.150">
    <property type="entry name" value="Vaccinia Virus protein VP39"/>
    <property type="match status" value="1"/>
</dbReference>
<keyword evidence="2" id="KW-0808">Transferase</keyword>
<dbReference type="GO" id="GO:0031167">
    <property type="term" value="P:rRNA methylation"/>
    <property type="evidence" value="ECO:0007669"/>
    <property type="project" value="InterPro"/>
</dbReference>
<proteinExistence type="predicted"/>
<dbReference type="EMBL" id="LN827929">
    <property type="protein sequence ID" value="CEZ19940.1"/>
    <property type="molecule type" value="Genomic_DNA"/>
</dbReference>
<reference evidence="4" key="1">
    <citation type="submission" date="2014-12" db="EMBL/GenBank/DDBJ databases">
        <authorList>
            <person name="Salcher M.M."/>
        </authorList>
    </citation>
    <scope>NUCLEOTIDE SEQUENCE [LARGE SCALE GENOMIC DNA]</scope>
    <source>
        <strain evidence="4">MMS-10A-171</strain>
    </source>
</reference>
<evidence type="ECO:0000256" key="2">
    <source>
        <dbReference type="ARBA" id="ARBA00022679"/>
    </source>
</evidence>
<dbReference type="AlphaFoldDB" id="A0A0D6EW56"/>
<dbReference type="RefSeq" id="WP_046488592.1">
    <property type="nucleotide sequence ID" value="NZ_LN827929.1"/>
</dbReference>
<dbReference type="InterPro" id="IPR029063">
    <property type="entry name" value="SAM-dependent_MTases_sf"/>
</dbReference>